<dbReference type="InterPro" id="IPR043502">
    <property type="entry name" value="DNA/RNA_pol_sf"/>
</dbReference>
<feature type="domain" description="Reverse transcriptase thumb" evidence="7">
    <location>
        <begin position="12"/>
        <end position="56"/>
    </location>
</feature>
<keyword evidence="2" id="KW-0548">Nucleotidyltransferase</keyword>
<dbReference type="Pfam" id="PF06817">
    <property type="entry name" value="RVT_thumb"/>
    <property type="match status" value="1"/>
</dbReference>
<dbReference type="AlphaFoldDB" id="A0A7L0DNK2"/>
<protein>
    <submittedName>
        <fullName evidence="9">POK6 protein</fullName>
    </submittedName>
</protein>
<dbReference type="PANTHER" id="PTHR41694:SF3">
    <property type="entry name" value="RNA-DIRECTED DNA POLYMERASE-RELATED"/>
    <property type="match status" value="1"/>
</dbReference>
<organism evidence="9 10">
    <name type="scientific">Rostratula benghalensis</name>
    <name type="common">greater painted-snipe</name>
    <dbReference type="NCBI Taxonomy" id="118793"/>
    <lineage>
        <taxon>Eukaryota</taxon>
        <taxon>Metazoa</taxon>
        <taxon>Chordata</taxon>
        <taxon>Craniata</taxon>
        <taxon>Vertebrata</taxon>
        <taxon>Euteleostomi</taxon>
        <taxon>Archelosauria</taxon>
        <taxon>Archosauria</taxon>
        <taxon>Dinosauria</taxon>
        <taxon>Saurischia</taxon>
        <taxon>Theropoda</taxon>
        <taxon>Coelurosauria</taxon>
        <taxon>Aves</taxon>
        <taxon>Neognathae</taxon>
        <taxon>Neoaves</taxon>
        <taxon>Charadriiformes</taxon>
        <taxon>Rostratulidae</taxon>
        <taxon>Rostratula</taxon>
    </lineage>
</organism>
<dbReference type="EMBL" id="VXAI01000880">
    <property type="protein sequence ID" value="NXJ72272.1"/>
    <property type="molecule type" value="Genomic_DNA"/>
</dbReference>
<evidence type="ECO:0000313" key="8">
    <source>
        <dbReference type="EMBL" id="NXJ72272.1"/>
    </source>
</evidence>
<feature type="non-terminal residue" evidence="9">
    <location>
        <position position="1"/>
    </location>
</feature>
<dbReference type="SUPFAM" id="SSF56672">
    <property type="entry name" value="DNA/RNA polymerases"/>
    <property type="match status" value="1"/>
</dbReference>
<dbReference type="GO" id="GO:0004519">
    <property type="term" value="F:endonuclease activity"/>
    <property type="evidence" value="ECO:0007669"/>
    <property type="project" value="UniProtKB-KW"/>
</dbReference>
<comment type="caution">
    <text evidence="9">The sequence shown here is derived from an EMBL/GenBank/DDBJ whole genome shotgun (WGS) entry which is preliminary data.</text>
</comment>
<keyword evidence="1" id="KW-0808">Transferase</keyword>
<dbReference type="PANTHER" id="PTHR41694">
    <property type="entry name" value="ENDOGENOUS RETROVIRUS GROUP K MEMBER POL PROTEIN"/>
    <property type="match status" value="1"/>
</dbReference>
<evidence type="ECO:0000313" key="9">
    <source>
        <dbReference type="EMBL" id="NXJ72273.1"/>
    </source>
</evidence>
<keyword evidence="3" id="KW-0540">Nuclease</keyword>
<evidence type="ECO:0000256" key="3">
    <source>
        <dbReference type="ARBA" id="ARBA00022722"/>
    </source>
</evidence>
<keyword evidence="5" id="KW-0378">Hydrolase</keyword>
<evidence type="ECO:0000256" key="1">
    <source>
        <dbReference type="ARBA" id="ARBA00022679"/>
    </source>
</evidence>
<dbReference type="InterPro" id="IPR010661">
    <property type="entry name" value="RVT_thumb"/>
</dbReference>
<evidence type="ECO:0000313" key="10">
    <source>
        <dbReference type="Proteomes" id="UP000545435"/>
    </source>
</evidence>
<proteinExistence type="predicted"/>
<evidence type="ECO:0000259" key="7">
    <source>
        <dbReference type="Pfam" id="PF06817"/>
    </source>
</evidence>
<name>A0A7L0DNK2_9CHAR</name>
<dbReference type="Gene3D" id="3.30.70.270">
    <property type="match status" value="1"/>
</dbReference>
<keyword evidence="6" id="KW-0695">RNA-directed DNA polymerase</keyword>
<evidence type="ECO:0000256" key="2">
    <source>
        <dbReference type="ARBA" id="ARBA00022695"/>
    </source>
</evidence>
<dbReference type="GO" id="GO:0016787">
    <property type="term" value="F:hydrolase activity"/>
    <property type="evidence" value="ECO:0007669"/>
    <property type="project" value="UniProtKB-KW"/>
</dbReference>
<dbReference type="Proteomes" id="UP000545435">
    <property type="component" value="Unassembled WGS sequence"/>
</dbReference>
<dbReference type="GO" id="GO:0035613">
    <property type="term" value="F:RNA stem-loop binding"/>
    <property type="evidence" value="ECO:0007669"/>
    <property type="project" value="TreeGrafter"/>
</dbReference>
<evidence type="ECO:0000256" key="6">
    <source>
        <dbReference type="ARBA" id="ARBA00022918"/>
    </source>
</evidence>
<feature type="non-terminal residue" evidence="9">
    <location>
        <position position="56"/>
    </location>
</feature>
<dbReference type="EMBL" id="VXAI01000880">
    <property type="protein sequence ID" value="NXJ72273.1"/>
    <property type="molecule type" value="Genomic_DNA"/>
</dbReference>
<gene>
    <name evidence="9" type="primary">Ervk6_2</name>
    <name evidence="8" type="synonym">Ervk6_1</name>
    <name evidence="8" type="ORF">ROSBEN_R15416</name>
    <name evidence="9" type="ORF">ROSBEN_R15660</name>
</gene>
<reference evidence="9 10" key="1">
    <citation type="submission" date="2019-09" db="EMBL/GenBank/DDBJ databases">
        <title>Bird 10,000 Genomes (B10K) Project - Family phase.</title>
        <authorList>
            <person name="Zhang G."/>
        </authorList>
    </citation>
    <scope>NUCLEOTIDE SEQUENCE [LARGE SCALE GENOMIC DNA]</scope>
    <source>
        <strain evidence="9">B10K-DU-006-20</strain>
        <tissue evidence="9">Mixed tissue sample</tissue>
    </source>
</reference>
<dbReference type="InterPro" id="IPR043128">
    <property type="entry name" value="Rev_trsase/Diguanyl_cyclase"/>
</dbReference>
<keyword evidence="10" id="KW-1185">Reference proteome</keyword>
<keyword evidence="4" id="KW-0255">Endonuclease</keyword>
<evidence type="ECO:0000256" key="5">
    <source>
        <dbReference type="ARBA" id="ARBA00022801"/>
    </source>
</evidence>
<dbReference type="GO" id="GO:0003964">
    <property type="term" value="F:RNA-directed DNA polymerase activity"/>
    <property type="evidence" value="ECO:0007669"/>
    <property type="project" value="UniProtKB-KW"/>
</dbReference>
<accession>A0A7L0DNK2</accession>
<sequence>SIQPQILKLALQINTLNDLQILLGTINWLRPFLDITTQELHPLFQLLKGNPDLNSK</sequence>
<evidence type="ECO:0000256" key="4">
    <source>
        <dbReference type="ARBA" id="ARBA00022759"/>
    </source>
</evidence>